<feature type="coiled-coil region" evidence="4">
    <location>
        <begin position="132"/>
        <end position="163"/>
    </location>
</feature>
<reference evidence="5 6" key="1">
    <citation type="journal article" date="2020" name="ISME J.">
        <title>Uncovering the hidden diversity of litter-decomposition mechanisms in mushroom-forming fungi.</title>
        <authorList>
            <person name="Floudas D."/>
            <person name="Bentzer J."/>
            <person name="Ahren D."/>
            <person name="Johansson T."/>
            <person name="Persson P."/>
            <person name="Tunlid A."/>
        </authorList>
    </citation>
    <scope>NUCLEOTIDE SEQUENCE [LARGE SCALE GENOMIC DNA]</scope>
    <source>
        <strain evidence="5 6">CBS 291.85</strain>
    </source>
</reference>
<dbReference type="Proteomes" id="UP000559256">
    <property type="component" value="Unassembled WGS sequence"/>
</dbReference>
<dbReference type="AlphaFoldDB" id="A0A8H5LTZ3"/>
<evidence type="ECO:0008006" key="7">
    <source>
        <dbReference type="Google" id="ProtNLM"/>
    </source>
</evidence>
<dbReference type="InterPro" id="IPR019163">
    <property type="entry name" value="THO_Thoc5"/>
</dbReference>
<dbReference type="OrthoDB" id="20582at2759"/>
<evidence type="ECO:0000256" key="1">
    <source>
        <dbReference type="ARBA" id="ARBA00004123"/>
    </source>
</evidence>
<evidence type="ECO:0000256" key="4">
    <source>
        <dbReference type="SAM" id="Coils"/>
    </source>
</evidence>
<evidence type="ECO:0000313" key="5">
    <source>
        <dbReference type="EMBL" id="KAF5369920.1"/>
    </source>
</evidence>
<protein>
    <recommendedName>
        <fullName evidence="7">Fms interacting protein</fullName>
    </recommendedName>
</protein>
<dbReference type="PANTHER" id="PTHR13375:SF3">
    <property type="entry name" value="THO COMPLEX SUBUNIT 5 HOMOLOG"/>
    <property type="match status" value="1"/>
</dbReference>
<comment type="caution">
    <text evidence="5">The sequence shown here is derived from an EMBL/GenBank/DDBJ whole genome shotgun (WGS) entry which is preliminary data.</text>
</comment>
<dbReference type="GO" id="GO:0000445">
    <property type="term" value="C:THO complex part of transcription export complex"/>
    <property type="evidence" value="ECO:0007669"/>
    <property type="project" value="TreeGrafter"/>
</dbReference>
<comment type="subcellular location">
    <subcellularLocation>
        <location evidence="1">Nucleus</location>
    </subcellularLocation>
</comment>
<dbReference type="EMBL" id="JAACJM010000012">
    <property type="protein sequence ID" value="KAF5369920.1"/>
    <property type="molecule type" value="Genomic_DNA"/>
</dbReference>
<name>A0A8H5LTZ3_9AGAR</name>
<evidence type="ECO:0000256" key="2">
    <source>
        <dbReference type="ARBA" id="ARBA00008044"/>
    </source>
</evidence>
<dbReference type="PANTHER" id="PTHR13375">
    <property type="entry name" value="FMS INTERACTING PROTEIN"/>
    <property type="match status" value="1"/>
</dbReference>
<evidence type="ECO:0000313" key="6">
    <source>
        <dbReference type="Proteomes" id="UP000559256"/>
    </source>
</evidence>
<proteinExistence type="inferred from homology"/>
<accession>A0A8H5LTZ3</accession>
<evidence type="ECO:0000256" key="3">
    <source>
        <dbReference type="ARBA" id="ARBA00023242"/>
    </source>
</evidence>
<dbReference type="GO" id="GO:0006406">
    <property type="term" value="P:mRNA export from nucleus"/>
    <property type="evidence" value="ECO:0007669"/>
    <property type="project" value="TreeGrafter"/>
</dbReference>
<sequence>MSDLIQQLRDLVHDKSNDHEALLIRSNSLFSCLKSLNRTANLATRATKEETAVARQEMDQAHLGLQNLLYEKRHLEREIEKCRQFASVYQEVPLYTLEEFVELAPEEARTPDVLADEHQLMLNRLSFELAERQRLDQRKRELLQAKEDLLKESKAKLSTLESVKTQIEMLAKTATDIQKKVDELCSQQ</sequence>
<keyword evidence="4" id="KW-0175">Coiled coil</keyword>
<dbReference type="Pfam" id="PF09766">
    <property type="entry name" value="FmiP_Thoc5"/>
    <property type="match status" value="1"/>
</dbReference>
<keyword evidence="6" id="KW-1185">Reference proteome</keyword>
<dbReference type="GO" id="GO:0003729">
    <property type="term" value="F:mRNA binding"/>
    <property type="evidence" value="ECO:0007669"/>
    <property type="project" value="TreeGrafter"/>
</dbReference>
<organism evidence="5 6">
    <name type="scientific">Tetrapyrgos nigripes</name>
    <dbReference type="NCBI Taxonomy" id="182062"/>
    <lineage>
        <taxon>Eukaryota</taxon>
        <taxon>Fungi</taxon>
        <taxon>Dikarya</taxon>
        <taxon>Basidiomycota</taxon>
        <taxon>Agaricomycotina</taxon>
        <taxon>Agaricomycetes</taxon>
        <taxon>Agaricomycetidae</taxon>
        <taxon>Agaricales</taxon>
        <taxon>Marasmiineae</taxon>
        <taxon>Marasmiaceae</taxon>
        <taxon>Tetrapyrgos</taxon>
    </lineage>
</organism>
<gene>
    <name evidence="5" type="ORF">D9758_001036</name>
</gene>
<keyword evidence="3" id="KW-0539">Nucleus</keyword>
<comment type="similarity">
    <text evidence="2">Belongs to the THOC5 family.</text>
</comment>